<feature type="region of interest" description="Disordered" evidence="1">
    <location>
        <begin position="90"/>
        <end position="137"/>
    </location>
</feature>
<accession>A0A2T3ZYL9</accession>
<gene>
    <name evidence="3" type="ORF">M431DRAFT_268803</name>
</gene>
<dbReference type="EMBL" id="KZ679690">
    <property type="protein sequence ID" value="PTB49911.1"/>
    <property type="molecule type" value="Genomic_DNA"/>
</dbReference>
<proteinExistence type="predicted"/>
<feature type="chain" id="PRO_5015419319" evidence="2">
    <location>
        <begin position="30"/>
        <end position="137"/>
    </location>
</feature>
<keyword evidence="4" id="KW-1185">Reference proteome</keyword>
<protein>
    <submittedName>
        <fullName evidence="3">Uncharacterized protein</fullName>
    </submittedName>
</protein>
<evidence type="ECO:0000313" key="3">
    <source>
        <dbReference type="EMBL" id="PTB49911.1"/>
    </source>
</evidence>
<reference evidence="3 4" key="1">
    <citation type="submission" date="2016-07" db="EMBL/GenBank/DDBJ databases">
        <title>Multiple horizontal gene transfer events from other fungi enriched the ability of initially mycotrophic Trichoderma (Ascomycota) to feed on dead plant biomass.</title>
        <authorList>
            <consortium name="DOE Joint Genome Institute"/>
            <person name="Aerts A."/>
            <person name="Atanasova L."/>
            <person name="Chenthamara K."/>
            <person name="Zhang J."/>
            <person name="Grujic M."/>
            <person name="Henrissat B."/>
            <person name="Kuo A."/>
            <person name="Salamov A."/>
            <person name="Lipzen A."/>
            <person name="Labutti K."/>
            <person name="Barry K."/>
            <person name="Miao Y."/>
            <person name="Rahimi M.J."/>
            <person name="Shen Q."/>
            <person name="Grigoriev I.V."/>
            <person name="Kubicek C.P."/>
            <person name="Druzhinina I.S."/>
        </authorList>
    </citation>
    <scope>NUCLEOTIDE SEQUENCE [LARGE SCALE GENOMIC DNA]</scope>
    <source>
        <strain evidence="3 4">CBS 226.95</strain>
    </source>
</reference>
<evidence type="ECO:0000256" key="2">
    <source>
        <dbReference type="SAM" id="SignalP"/>
    </source>
</evidence>
<name>A0A2T3ZYL9_TRIHA</name>
<dbReference type="AlphaFoldDB" id="A0A2T3ZYL9"/>
<organism evidence="3 4">
    <name type="scientific">Trichoderma harzianum CBS 226.95</name>
    <dbReference type="NCBI Taxonomy" id="983964"/>
    <lineage>
        <taxon>Eukaryota</taxon>
        <taxon>Fungi</taxon>
        <taxon>Dikarya</taxon>
        <taxon>Ascomycota</taxon>
        <taxon>Pezizomycotina</taxon>
        <taxon>Sordariomycetes</taxon>
        <taxon>Hypocreomycetidae</taxon>
        <taxon>Hypocreales</taxon>
        <taxon>Hypocreaceae</taxon>
        <taxon>Trichoderma</taxon>
    </lineage>
</organism>
<dbReference type="Proteomes" id="UP000241690">
    <property type="component" value="Unassembled WGS sequence"/>
</dbReference>
<feature type="signal peptide" evidence="2">
    <location>
        <begin position="1"/>
        <end position="29"/>
    </location>
</feature>
<evidence type="ECO:0000256" key="1">
    <source>
        <dbReference type="SAM" id="MobiDB-lite"/>
    </source>
</evidence>
<sequence>MQRHQRHQRCPGRALGLLLSVSLGPLAHLGNLFTDEVQEIPGRASASNRISQTGTEQRVADAGAAHTLIVLLALRLRSLGCMSLPFLKSNSLPGTALSRPRSTCPMKKSHGSAPEKSFEPKDGQPLRGATDCKGAPL</sequence>
<evidence type="ECO:0000313" key="4">
    <source>
        <dbReference type="Proteomes" id="UP000241690"/>
    </source>
</evidence>
<dbReference type="GeneID" id="36622494"/>
<keyword evidence="2" id="KW-0732">Signal</keyword>
<dbReference type="RefSeq" id="XP_024769588.1">
    <property type="nucleotide sequence ID" value="XM_024913930.1"/>
</dbReference>